<organism evidence="1 2">
    <name type="scientific">Datura stramonium</name>
    <name type="common">Jimsonweed</name>
    <name type="synonym">Common thornapple</name>
    <dbReference type="NCBI Taxonomy" id="4076"/>
    <lineage>
        <taxon>Eukaryota</taxon>
        <taxon>Viridiplantae</taxon>
        <taxon>Streptophyta</taxon>
        <taxon>Embryophyta</taxon>
        <taxon>Tracheophyta</taxon>
        <taxon>Spermatophyta</taxon>
        <taxon>Magnoliopsida</taxon>
        <taxon>eudicotyledons</taxon>
        <taxon>Gunneridae</taxon>
        <taxon>Pentapetalae</taxon>
        <taxon>asterids</taxon>
        <taxon>lamiids</taxon>
        <taxon>Solanales</taxon>
        <taxon>Solanaceae</taxon>
        <taxon>Solanoideae</taxon>
        <taxon>Datureae</taxon>
        <taxon>Datura</taxon>
    </lineage>
</organism>
<evidence type="ECO:0000313" key="1">
    <source>
        <dbReference type="EMBL" id="MCE2056159.1"/>
    </source>
</evidence>
<keyword evidence="2" id="KW-1185">Reference proteome</keyword>
<evidence type="ECO:0000313" key="2">
    <source>
        <dbReference type="Proteomes" id="UP000823775"/>
    </source>
</evidence>
<dbReference type="Proteomes" id="UP000823775">
    <property type="component" value="Unassembled WGS sequence"/>
</dbReference>
<sequence length="190" mass="21133">MPVLLADGPSLTSLESTMPLFPSRKLLAVPGSRRSDLLGWVSAATKLSKGRRSPALCAELKAERNRHRSTVPVLVVPKLGKVQVISKQTTSWWFSKGFRKRRNCSCRKGRATILYGKDLLHLDQAKNDESSFQLEIGQMGFCFVYSEFFPSSLVCFFAFTRGVLVRARAFDASDSIPGPPSLSQPRSTHR</sequence>
<comment type="caution">
    <text evidence="1">The sequence shown here is derived from an EMBL/GenBank/DDBJ whole genome shotgun (WGS) entry which is preliminary data.</text>
</comment>
<name>A0ABS8W293_DATST</name>
<protein>
    <submittedName>
        <fullName evidence="1">Uncharacterized protein</fullName>
    </submittedName>
</protein>
<reference evidence="1 2" key="1">
    <citation type="journal article" date="2021" name="BMC Genomics">
        <title>Datura genome reveals duplications of psychoactive alkaloid biosynthetic genes and high mutation rate following tissue culture.</title>
        <authorList>
            <person name="Rajewski A."/>
            <person name="Carter-House D."/>
            <person name="Stajich J."/>
            <person name="Litt A."/>
        </authorList>
    </citation>
    <scope>NUCLEOTIDE SEQUENCE [LARGE SCALE GENOMIC DNA]</scope>
    <source>
        <strain evidence="1">AR-01</strain>
    </source>
</reference>
<dbReference type="EMBL" id="JACEIK010006691">
    <property type="protein sequence ID" value="MCE2056159.1"/>
    <property type="molecule type" value="Genomic_DNA"/>
</dbReference>
<proteinExistence type="predicted"/>
<gene>
    <name evidence="1" type="ORF">HAX54_044134</name>
</gene>
<accession>A0ABS8W293</accession>